<keyword evidence="2" id="KW-0479">Metal-binding</keyword>
<dbReference type="GO" id="GO:0008270">
    <property type="term" value="F:zinc ion binding"/>
    <property type="evidence" value="ECO:0007669"/>
    <property type="project" value="UniProtKB-KW"/>
</dbReference>
<dbReference type="GO" id="GO:0005634">
    <property type="term" value="C:nucleus"/>
    <property type="evidence" value="ECO:0007669"/>
    <property type="project" value="UniProtKB-SubCell"/>
</dbReference>
<evidence type="ECO:0000256" key="2">
    <source>
        <dbReference type="ARBA" id="ARBA00022723"/>
    </source>
</evidence>
<dbReference type="EMBL" id="MDYL01000012">
    <property type="protein sequence ID" value="OQD74049.1"/>
    <property type="molecule type" value="Genomic_DNA"/>
</dbReference>
<evidence type="ECO:0000259" key="7">
    <source>
        <dbReference type="Pfam" id="PF07967"/>
    </source>
</evidence>
<dbReference type="Pfam" id="PF08600">
    <property type="entry name" value="NuBaID_C"/>
    <property type="match status" value="1"/>
</dbReference>
<feature type="compositionally biased region" description="Polar residues" evidence="6">
    <location>
        <begin position="261"/>
        <end position="277"/>
    </location>
</feature>
<keyword evidence="10" id="KW-1185">Reference proteome</keyword>
<dbReference type="OrthoDB" id="2592092at2759"/>
<dbReference type="AlphaFoldDB" id="A0A1V6PAI5"/>
<evidence type="ECO:0000256" key="6">
    <source>
        <dbReference type="SAM" id="MobiDB-lite"/>
    </source>
</evidence>
<dbReference type="Pfam" id="PF07967">
    <property type="entry name" value="zf-C3HC"/>
    <property type="match status" value="1"/>
</dbReference>
<feature type="region of interest" description="Disordered" evidence="6">
    <location>
        <begin position="16"/>
        <end position="44"/>
    </location>
</feature>
<dbReference type="PANTHER" id="PTHR15835">
    <property type="entry name" value="NUCLEAR-INTERACTING PARTNER OF ALK"/>
    <property type="match status" value="1"/>
</dbReference>
<dbReference type="PANTHER" id="PTHR15835:SF6">
    <property type="entry name" value="ZINC FINGER C3HC-TYPE PROTEIN 1"/>
    <property type="match status" value="1"/>
</dbReference>
<reference evidence="10" key="1">
    <citation type="journal article" date="2017" name="Nat. Microbiol.">
        <title>Global analysis of biosynthetic gene clusters reveals vast potential of secondary metabolite production in Penicillium species.</title>
        <authorList>
            <person name="Nielsen J.C."/>
            <person name="Grijseels S."/>
            <person name="Prigent S."/>
            <person name="Ji B."/>
            <person name="Dainat J."/>
            <person name="Nielsen K.F."/>
            <person name="Frisvad J.C."/>
            <person name="Workman M."/>
            <person name="Nielsen J."/>
        </authorList>
    </citation>
    <scope>NUCLEOTIDE SEQUENCE [LARGE SCALE GENOMIC DNA]</scope>
    <source>
        <strain evidence="10">IBT 11843</strain>
    </source>
</reference>
<gene>
    <name evidence="9" type="ORF">PENDEC_c012G01898</name>
</gene>
<evidence type="ECO:0000313" key="10">
    <source>
        <dbReference type="Proteomes" id="UP000191522"/>
    </source>
</evidence>
<feature type="compositionally biased region" description="Polar residues" evidence="6">
    <location>
        <begin position="20"/>
        <end position="34"/>
    </location>
</feature>
<keyword evidence="5" id="KW-0539">Nucleus</keyword>
<dbReference type="InterPro" id="IPR013909">
    <property type="entry name" value="NuBaID_C"/>
</dbReference>
<dbReference type="STRING" id="69771.A0A1V6PAI5"/>
<evidence type="ECO:0000256" key="5">
    <source>
        <dbReference type="ARBA" id="ARBA00023242"/>
    </source>
</evidence>
<evidence type="ECO:0000313" key="9">
    <source>
        <dbReference type="EMBL" id="OQD74049.1"/>
    </source>
</evidence>
<name>A0A1V6PAI5_PENDC</name>
<evidence type="ECO:0000256" key="3">
    <source>
        <dbReference type="ARBA" id="ARBA00022771"/>
    </source>
</evidence>
<dbReference type="InterPro" id="IPR012935">
    <property type="entry name" value="NuBaID_N"/>
</dbReference>
<evidence type="ECO:0000256" key="1">
    <source>
        <dbReference type="ARBA" id="ARBA00004123"/>
    </source>
</evidence>
<accession>A0A1V6PAI5</accession>
<feature type="domain" description="C3HC-type" evidence="7">
    <location>
        <begin position="94"/>
        <end position="236"/>
    </location>
</feature>
<organism evidence="9 10">
    <name type="scientific">Penicillium decumbens</name>
    <dbReference type="NCBI Taxonomy" id="69771"/>
    <lineage>
        <taxon>Eukaryota</taxon>
        <taxon>Fungi</taxon>
        <taxon>Dikarya</taxon>
        <taxon>Ascomycota</taxon>
        <taxon>Pezizomycotina</taxon>
        <taxon>Eurotiomycetes</taxon>
        <taxon>Eurotiomycetidae</taxon>
        <taxon>Eurotiales</taxon>
        <taxon>Aspergillaceae</taxon>
        <taxon>Penicillium</taxon>
    </lineage>
</organism>
<feature type="domain" description="NuBaID C-terminal" evidence="8">
    <location>
        <begin position="309"/>
        <end position="405"/>
    </location>
</feature>
<feature type="region of interest" description="Disordered" evidence="6">
    <location>
        <begin position="261"/>
        <end position="295"/>
    </location>
</feature>
<dbReference type="Proteomes" id="UP000191522">
    <property type="component" value="Unassembled WGS sequence"/>
</dbReference>
<feature type="region of interest" description="Disordered" evidence="6">
    <location>
        <begin position="407"/>
        <end position="442"/>
    </location>
</feature>
<sequence>MSYAIESKKRKFHRVLESISKPSTSEDAAKQPTSKLAPAAARDRLSGDLSIKKVRVSSSDQSDFASIRNSILKPSPPSVRVSSTSSSKRPTFVPWDREQFLARLETFRRVDRWTTKPSPINEVQWAKRGWICTDVMRVSCVSGCGGSVVVKVPDEIDELDGYDVEKVQERKQVRAKLVEEYEKLLKEAHGENCPWRNKGCDATIQHLPLANPDTAISGLRERYLNLVKMGDKLPADHIIQTPEGFDLEALIKILPEGWSTEPNKSVETNASKENNAGYQGPASQPSTPTPAAANSTALADELSSINRAALALSIFGWNAIADADAGLVGCKACFRRLGLWMYKPKENGDLTVYSSLEVATEHMDYCPWIDWLAQDGTGRANEKPDELRSGWEAVAEALKVKHRRHIRSRASMETPRTDRTMSPPASSGGEEDEEKKKKADREWWARIRRMRQILTPKTPHHKSTTSK</sequence>
<protein>
    <recommendedName>
        <fullName evidence="11">C3HC-type domain-containing protein</fullName>
    </recommendedName>
</protein>
<evidence type="ECO:0000259" key="8">
    <source>
        <dbReference type="Pfam" id="PF08600"/>
    </source>
</evidence>
<proteinExistence type="predicted"/>
<evidence type="ECO:0000256" key="4">
    <source>
        <dbReference type="ARBA" id="ARBA00022833"/>
    </source>
</evidence>
<comment type="caution">
    <text evidence="9">The sequence shown here is derived from an EMBL/GenBank/DDBJ whole genome shotgun (WGS) entry which is preliminary data.</text>
</comment>
<dbReference type="OMA" id="HLDYCPW"/>
<feature type="compositionally biased region" description="Low complexity" evidence="6">
    <location>
        <begin position="281"/>
        <end position="295"/>
    </location>
</feature>
<evidence type="ECO:0008006" key="11">
    <source>
        <dbReference type="Google" id="ProtNLM"/>
    </source>
</evidence>
<keyword evidence="4" id="KW-0862">Zinc</keyword>
<keyword evidence="3" id="KW-0863">Zinc-finger</keyword>
<comment type="subcellular location">
    <subcellularLocation>
        <location evidence="1">Nucleus</location>
    </subcellularLocation>
</comment>